<dbReference type="AlphaFoldDB" id="F6YNM1"/>
<protein>
    <submittedName>
        <fullName evidence="2">Uncharacterized protein</fullName>
    </submittedName>
</protein>
<dbReference type="HOGENOM" id="CLU_979882_0_0_1"/>
<dbReference type="OMA" id="CEPNTDE"/>
<evidence type="ECO:0000256" key="1">
    <source>
        <dbReference type="SAM" id="MobiDB-lite"/>
    </source>
</evidence>
<dbReference type="Ensembl" id="ENSCINT00000023657.2">
    <property type="protein sequence ID" value="ENSCINP00000023411.2"/>
    <property type="gene ID" value="ENSCING00000012573.2"/>
</dbReference>
<reference evidence="3" key="1">
    <citation type="journal article" date="2002" name="Science">
        <title>The draft genome of Ciona intestinalis: insights into chordate and vertebrate origins.</title>
        <authorList>
            <person name="Dehal P."/>
            <person name="Satou Y."/>
            <person name="Campbell R.K."/>
            <person name="Chapman J."/>
            <person name="Degnan B."/>
            <person name="De Tomaso A."/>
            <person name="Davidson B."/>
            <person name="Di Gregorio A."/>
            <person name="Gelpke M."/>
            <person name="Goodstein D.M."/>
            <person name="Harafuji N."/>
            <person name="Hastings K.E."/>
            <person name="Ho I."/>
            <person name="Hotta K."/>
            <person name="Huang W."/>
            <person name="Kawashima T."/>
            <person name="Lemaire P."/>
            <person name="Martinez D."/>
            <person name="Meinertzhagen I.A."/>
            <person name="Necula S."/>
            <person name="Nonaka M."/>
            <person name="Putnam N."/>
            <person name="Rash S."/>
            <person name="Saiga H."/>
            <person name="Satake M."/>
            <person name="Terry A."/>
            <person name="Yamada L."/>
            <person name="Wang H.G."/>
            <person name="Awazu S."/>
            <person name="Azumi K."/>
            <person name="Boore J."/>
            <person name="Branno M."/>
            <person name="Chin-Bow S."/>
            <person name="DeSantis R."/>
            <person name="Doyle S."/>
            <person name="Francino P."/>
            <person name="Keys D.N."/>
            <person name="Haga S."/>
            <person name="Hayashi H."/>
            <person name="Hino K."/>
            <person name="Imai K.S."/>
            <person name="Inaba K."/>
            <person name="Kano S."/>
            <person name="Kobayashi K."/>
            <person name="Kobayashi M."/>
            <person name="Lee B.I."/>
            <person name="Makabe K.W."/>
            <person name="Manohar C."/>
            <person name="Matassi G."/>
            <person name="Medina M."/>
            <person name="Mochizuki Y."/>
            <person name="Mount S."/>
            <person name="Morishita T."/>
            <person name="Miura S."/>
            <person name="Nakayama A."/>
            <person name="Nishizaka S."/>
            <person name="Nomoto H."/>
            <person name="Ohta F."/>
            <person name="Oishi K."/>
            <person name="Rigoutsos I."/>
            <person name="Sano M."/>
            <person name="Sasaki A."/>
            <person name="Sasakura Y."/>
            <person name="Shoguchi E."/>
            <person name="Shin-i T."/>
            <person name="Spagnuolo A."/>
            <person name="Stainier D."/>
            <person name="Suzuki M.M."/>
            <person name="Tassy O."/>
            <person name="Takatori N."/>
            <person name="Tokuoka M."/>
            <person name="Yagi K."/>
            <person name="Yoshizaki F."/>
            <person name="Wada S."/>
            <person name="Zhang C."/>
            <person name="Hyatt P.D."/>
            <person name="Larimer F."/>
            <person name="Detter C."/>
            <person name="Doggett N."/>
            <person name="Glavina T."/>
            <person name="Hawkins T."/>
            <person name="Richardson P."/>
            <person name="Lucas S."/>
            <person name="Kohara Y."/>
            <person name="Levine M."/>
            <person name="Satoh N."/>
            <person name="Rokhsar D.S."/>
        </authorList>
    </citation>
    <scope>NUCLEOTIDE SEQUENCE [LARGE SCALE GENOMIC DNA]</scope>
</reference>
<accession>F6YNM1</accession>
<evidence type="ECO:0000313" key="3">
    <source>
        <dbReference type="Proteomes" id="UP000008144"/>
    </source>
</evidence>
<reference evidence="2" key="2">
    <citation type="journal article" date="2008" name="Genome Biol.">
        <title>Improved genome assembly and evidence-based global gene model set for the chordate Ciona intestinalis: new insight into intron and operon populations.</title>
        <authorList>
            <person name="Satou Y."/>
            <person name="Mineta K."/>
            <person name="Ogasawara M."/>
            <person name="Sasakura Y."/>
            <person name="Shoguchi E."/>
            <person name="Ueno K."/>
            <person name="Yamada L."/>
            <person name="Matsumoto J."/>
            <person name="Wasserscheid J."/>
            <person name="Dewar K."/>
            <person name="Wiley G.B."/>
            <person name="Macmil S.L."/>
            <person name="Roe B.A."/>
            <person name="Zeller R.W."/>
            <person name="Hastings K.E."/>
            <person name="Lemaire P."/>
            <person name="Lindquist E."/>
            <person name="Endo T."/>
            <person name="Hotta K."/>
            <person name="Inaba K."/>
        </authorList>
    </citation>
    <scope>NUCLEOTIDE SEQUENCE [LARGE SCALE GENOMIC DNA]</scope>
    <source>
        <strain evidence="2">wild type</strain>
    </source>
</reference>
<feature type="region of interest" description="Disordered" evidence="1">
    <location>
        <begin position="114"/>
        <end position="152"/>
    </location>
</feature>
<dbReference type="InParanoid" id="F6YNM1"/>
<reference evidence="2" key="3">
    <citation type="submission" date="2025-08" db="UniProtKB">
        <authorList>
            <consortium name="Ensembl"/>
        </authorList>
    </citation>
    <scope>IDENTIFICATION</scope>
</reference>
<keyword evidence="3" id="KW-1185">Reference proteome</keyword>
<feature type="compositionally biased region" description="Basic and acidic residues" evidence="1">
    <location>
        <begin position="194"/>
        <end position="213"/>
    </location>
</feature>
<accession>A0A1W2W7E8</accession>
<dbReference type="EMBL" id="EAAA01000334">
    <property type="status" value="NOT_ANNOTATED_CDS"/>
    <property type="molecule type" value="Genomic_DNA"/>
</dbReference>
<proteinExistence type="predicted"/>
<dbReference type="Proteomes" id="UP000008144">
    <property type="component" value="Chromosome 1"/>
</dbReference>
<dbReference type="GeneTree" id="ENSGT00530000069392"/>
<name>F6YNM1_CIOIN</name>
<feature type="region of interest" description="Disordered" evidence="1">
    <location>
        <begin position="184"/>
        <end position="214"/>
    </location>
</feature>
<sequence length="284" mass="32985">MSQQYPNHQKYVFTRYVPQSTNQSLVTIVPNRMQQQQCDRSRPPIYVQGQPHWVVQQQTTNTSPTKYVRYFTDIPSHVVSPSQRRCHPLNKCISIPMWSHVRAVPLSFFEPQRNASDAKSRTNCRPQNKGYSRLRKDIINKKPIRHHNRVSKSSEENADLSWFFDPKKKKRDIVSSWFDDVSDSDVEETCEPNTDEKRSNSSDSDEPLKRTEESSNLVTNFGSAYIRWKETDQQNSTDEMETGVSSFQRINYSDLYEAETAVNILKASLLSENIQAAVQSIREE</sequence>
<organism evidence="2 3">
    <name type="scientific">Ciona intestinalis</name>
    <name type="common">Transparent sea squirt</name>
    <name type="synonym">Ascidia intestinalis</name>
    <dbReference type="NCBI Taxonomy" id="7719"/>
    <lineage>
        <taxon>Eukaryota</taxon>
        <taxon>Metazoa</taxon>
        <taxon>Chordata</taxon>
        <taxon>Tunicata</taxon>
        <taxon>Ascidiacea</taxon>
        <taxon>Phlebobranchia</taxon>
        <taxon>Cionidae</taxon>
        <taxon>Ciona</taxon>
    </lineage>
</organism>
<reference evidence="2" key="4">
    <citation type="submission" date="2025-09" db="UniProtKB">
        <authorList>
            <consortium name="Ensembl"/>
        </authorList>
    </citation>
    <scope>IDENTIFICATION</scope>
</reference>
<feature type="compositionally biased region" description="Polar residues" evidence="1">
    <location>
        <begin position="114"/>
        <end position="130"/>
    </location>
</feature>
<evidence type="ECO:0000313" key="2">
    <source>
        <dbReference type="Ensembl" id="ENSCINP00000023411.2"/>
    </source>
</evidence>